<feature type="transmembrane region" description="Helical" evidence="1">
    <location>
        <begin position="20"/>
        <end position="46"/>
    </location>
</feature>
<feature type="transmembrane region" description="Helical" evidence="1">
    <location>
        <begin position="53"/>
        <end position="71"/>
    </location>
</feature>
<dbReference type="RefSeq" id="WP_129892486.1">
    <property type="nucleotide sequence ID" value="NZ_CP035758.1"/>
</dbReference>
<dbReference type="EMBL" id="CP035758">
    <property type="protein sequence ID" value="QBD81425.1"/>
    <property type="molecule type" value="Genomic_DNA"/>
</dbReference>
<evidence type="ECO:0000313" key="2">
    <source>
        <dbReference type="EMBL" id="QBD81425.1"/>
    </source>
</evidence>
<organism evidence="2 3">
    <name type="scientific">Ktedonosporobacter rubrisoli</name>
    <dbReference type="NCBI Taxonomy" id="2509675"/>
    <lineage>
        <taxon>Bacteria</taxon>
        <taxon>Bacillati</taxon>
        <taxon>Chloroflexota</taxon>
        <taxon>Ktedonobacteria</taxon>
        <taxon>Ktedonobacterales</taxon>
        <taxon>Ktedonosporobacteraceae</taxon>
        <taxon>Ktedonosporobacter</taxon>
    </lineage>
</organism>
<name>A0A4P6K0E5_KTERU</name>
<reference evidence="2 3" key="1">
    <citation type="submission" date="2019-01" db="EMBL/GenBank/DDBJ databases">
        <title>Ktedonosporobacter rubrisoli SCAWS-G2.</title>
        <authorList>
            <person name="Huang Y."/>
            <person name="Yan B."/>
        </authorList>
    </citation>
    <scope>NUCLEOTIDE SEQUENCE [LARGE SCALE GENOMIC DNA]</scope>
    <source>
        <strain evidence="2 3">SCAWS-G2</strain>
    </source>
</reference>
<dbReference type="KEGG" id="kbs:EPA93_37815"/>
<dbReference type="AlphaFoldDB" id="A0A4P6K0E5"/>
<sequence length="140" mass="15691">MLLVYAFFQGYILFYSHNLLVIPLFLFTFCLIALPGLLFVAAFSLACPIIMPLPVYQFLFTGYWLWGNLFLKQQILPTLSRSILTPSGVRIAGGFFGTDIDLLGHTSTFEAIASLGLLLCIAILVLLTLWGALRWQQARQ</sequence>
<evidence type="ECO:0000313" key="3">
    <source>
        <dbReference type="Proteomes" id="UP000290365"/>
    </source>
</evidence>
<keyword evidence="1" id="KW-0472">Membrane</keyword>
<feature type="transmembrane region" description="Helical" evidence="1">
    <location>
        <begin position="111"/>
        <end position="133"/>
    </location>
</feature>
<dbReference type="OrthoDB" id="152848at2"/>
<evidence type="ECO:0000256" key="1">
    <source>
        <dbReference type="SAM" id="Phobius"/>
    </source>
</evidence>
<gene>
    <name evidence="2" type="ORF">EPA93_37815</name>
</gene>
<proteinExistence type="predicted"/>
<keyword evidence="1" id="KW-0812">Transmembrane</keyword>
<keyword evidence="1" id="KW-1133">Transmembrane helix</keyword>
<dbReference type="Proteomes" id="UP000290365">
    <property type="component" value="Chromosome"/>
</dbReference>
<protein>
    <submittedName>
        <fullName evidence="2">Uncharacterized protein</fullName>
    </submittedName>
</protein>
<keyword evidence="3" id="KW-1185">Reference proteome</keyword>
<accession>A0A4P6K0E5</accession>